<evidence type="ECO:0000313" key="2">
    <source>
        <dbReference type="EMBL" id="MDT0648855.1"/>
    </source>
</evidence>
<dbReference type="InterPro" id="IPR001173">
    <property type="entry name" value="Glyco_trans_2-like"/>
</dbReference>
<name>A0ABU3CR86_9FLAO</name>
<dbReference type="Pfam" id="PF00535">
    <property type="entry name" value="Glycos_transf_2"/>
    <property type="match status" value="1"/>
</dbReference>
<reference evidence="2 3" key="1">
    <citation type="submission" date="2023-09" db="EMBL/GenBank/DDBJ databases">
        <authorList>
            <person name="Rey-Velasco X."/>
        </authorList>
    </citation>
    <scope>NUCLEOTIDE SEQUENCE [LARGE SCALE GENOMIC DNA]</scope>
    <source>
        <strain evidence="2 3">F297</strain>
    </source>
</reference>
<organism evidence="2 3">
    <name type="scientific">Autumnicola edwardsiae</name>
    <dbReference type="NCBI Taxonomy" id="3075594"/>
    <lineage>
        <taxon>Bacteria</taxon>
        <taxon>Pseudomonadati</taxon>
        <taxon>Bacteroidota</taxon>
        <taxon>Flavobacteriia</taxon>
        <taxon>Flavobacteriales</taxon>
        <taxon>Flavobacteriaceae</taxon>
        <taxon>Autumnicola</taxon>
    </lineage>
</organism>
<keyword evidence="2" id="KW-0808">Transferase</keyword>
<dbReference type="SUPFAM" id="SSF53448">
    <property type="entry name" value="Nucleotide-diphospho-sugar transferases"/>
    <property type="match status" value="1"/>
</dbReference>
<dbReference type="RefSeq" id="WP_311483034.1">
    <property type="nucleotide sequence ID" value="NZ_JAVRHP010000005.1"/>
</dbReference>
<sequence>MKNEKIYILIPTYNRAQLLLETLESVRNQTYSFWECIIVDDHSSDDTVEQVRKYSERDKRFSCFLRAEDYCKGPSGSRNMALDIAKERKAQFIQFFDDDDLMHPKKLELQVTLFVKDTDLELSICRYERFSSSAKMVPIDHIELINTISLAEDFLFTRLRLNVGGPLFRAKLFEDERFDESLQYGEEKELFLRILFRYRPKSLVLNQTLFYYRAHEVSLTRIMNSRILKRGSEIVIHQKIWDYLAENDLLNNQAAGFLIRQFLLENHSKEYINKANRYISKESNFSFFSKLRFRVLIGFHEIYSRIIYKLLLIKI</sequence>
<dbReference type="EC" id="2.4.-.-" evidence="2"/>
<gene>
    <name evidence="2" type="ORF">RM529_01780</name>
</gene>
<evidence type="ECO:0000313" key="3">
    <source>
        <dbReference type="Proteomes" id="UP001248819"/>
    </source>
</evidence>
<keyword evidence="2" id="KW-0328">Glycosyltransferase</keyword>
<dbReference type="Gene3D" id="3.90.550.10">
    <property type="entry name" value="Spore Coat Polysaccharide Biosynthesis Protein SpsA, Chain A"/>
    <property type="match status" value="1"/>
</dbReference>
<comment type="caution">
    <text evidence="2">The sequence shown here is derived from an EMBL/GenBank/DDBJ whole genome shotgun (WGS) entry which is preliminary data.</text>
</comment>
<dbReference type="PANTHER" id="PTHR22916:SF3">
    <property type="entry name" value="UDP-GLCNAC:BETAGAL BETA-1,3-N-ACETYLGLUCOSAMINYLTRANSFERASE-LIKE PROTEIN 1"/>
    <property type="match status" value="1"/>
</dbReference>
<protein>
    <submittedName>
        <fullName evidence="2">Glycosyltransferase family 2 protein</fullName>
        <ecNumber evidence="2">2.4.-.-</ecNumber>
    </submittedName>
</protein>
<dbReference type="PANTHER" id="PTHR22916">
    <property type="entry name" value="GLYCOSYLTRANSFERASE"/>
    <property type="match status" value="1"/>
</dbReference>
<accession>A0ABU3CR86</accession>
<dbReference type="CDD" id="cd00761">
    <property type="entry name" value="Glyco_tranf_GTA_type"/>
    <property type="match status" value="1"/>
</dbReference>
<dbReference type="EMBL" id="JAVRHP010000005">
    <property type="protein sequence ID" value="MDT0648855.1"/>
    <property type="molecule type" value="Genomic_DNA"/>
</dbReference>
<evidence type="ECO:0000259" key="1">
    <source>
        <dbReference type="Pfam" id="PF00535"/>
    </source>
</evidence>
<proteinExistence type="predicted"/>
<keyword evidence="3" id="KW-1185">Reference proteome</keyword>
<dbReference type="Proteomes" id="UP001248819">
    <property type="component" value="Unassembled WGS sequence"/>
</dbReference>
<dbReference type="InterPro" id="IPR029044">
    <property type="entry name" value="Nucleotide-diphossugar_trans"/>
</dbReference>
<feature type="domain" description="Glycosyltransferase 2-like" evidence="1">
    <location>
        <begin position="8"/>
        <end position="140"/>
    </location>
</feature>
<dbReference type="GO" id="GO:0016757">
    <property type="term" value="F:glycosyltransferase activity"/>
    <property type="evidence" value="ECO:0007669"/>
    <property type="project" value="UniProtKB-KW"/>
</dbReference>